<evidence type="ECO:0000256" key="2">
    <source>
        <dbReference type="ARBA" id="ARBA00022553"/>
    </source>
</evidence>
<dbReference type="SMART" id="SM00827">
    <property type="entry name" value="PKS_AT"/>
    <property type="match status" value="1"/>
</dbReference>
<dbReference type="SMART" id="SM00825">
    <property type="entry name" value="PKS_KS"/>
    <property type="match status" value="1"/>
</dbReference>
<dbReference type="SUPFAM" id="SSF47336">
    <property type="entry name" value="ACP-like"/>
    <property type="match status" value="1"/>
</dbReference>
<evidence type="ECO:0000256" key="4">
    <source>
        <dbReference type="PROSITE-ProRule" id="PRU01363"/>
    </source>
</evidence>
<dbReference type="PROSITE" id="PS00606">
    <property type="entry name" value="KS3_1"/>
    <property type="match status" value="1"/>
</dbReference>
<dbReference type="Gene3D" id="1.10.1200.10">
    <property type="entry name" value="ACP-like"/>
    <property type="match status" value="1"/>
</dbReference>
<accession>A0A0L1J5Y5</accession>
<dbReference type="GO" id="GO:0004315">
    <property type="term" value="F:3-oxoacyl-[acyl-carrier-protein] synthase activity"/>
    <property type="evidence" value="ECO:0007669"/>
    <property type="project" value="InterPro"/>
</dbReference>
<dbReference type="InterPro" id="IPR009081">
    <property type="entry name" value="PP-bd_ACP"/>
</dbReference>
<dbReference type="PROSITE" id="PS52004">
    <property type="entry name" value="KS3_2"/>
    <property type="match status" value="1"/>
</dbReference>
<dbReference type="GO" id="GO:0044550">
    <property type="term" value="P:secondary metabolite biosynthetic process"/>
    <property type="evidence" value="ECO:0007669"/>
    <property type="project" value="TreeGrafter"/>
</dbReference>
<keyword evidence="2" id="KW-0597">Phosphoprotein</keyword>
<dbReference type="SUPFAM" id="SSF53901">
    <property type="entry name" value="Thiolase-like"/>
    <property type="match status" value="1"/>
</dbReference>
<dbReference type="GO" id="GO:0006633">
    <property type="term" value="P:fatty acid biosynthetic process"/>
    <property type="evidence" value="ECO:0007669"/>
    <property type="project" value="InterPro"/>
</dbReference>
<feature type="domain" description="PKS/mFAS DH" evidence="8">
    <location>
        <begin position="1343"/>
        <end position="1651"/>
    </location>
</feature>
<dbReference type="Pfam" id="PF02801">
    <property type="entry name" value="Ketoacyl-synt_C"/>
    <property type="match status" value="1"/>
</dbReference>
<dbReference type="InterPro" id="IPR020841">
    <property type="entry name" value="PKS_Beta-ketoAc_synthase_dom"/>
</dbReference>
<dbReference type="InterPro" id="IPR032088">
    <property type="entry name" value="SAT"/>
</dbReference>
<dbReference type="InterPro" id="IPR030918">
    <property type="entry name" value="PT_fungal_PKS"/>
</dbReference>
<organism evidence="9 10">
    <name type="scientific">Aspergillus nomiae NRRL (strain ATCC 15546 / NRRL 13137 / CBS 260.88 / M93)</name>
    <dbReference type="NCBI Taxonomy" id="1509407"/>
    <lineage>
        <taxon>Eukaryota</taxon>
        <taxon>Fungi</taxon>
        <taxon>Dikarya</taxon>
        <taxon>Ascomycota</taxon>
        <taxon>Pezizomycotina</taxon>
        <taxon>Eurotiomycetes</taxon>
        <taxon>Eurotiomycetidae</taxon>
        <taxon>Eurotiales</taxon>
        <taxon>Aspergillaceae</taxon>
        <taxon>Aspergillus</taxon>
        <taxon>Aspergillus subgen. Circumdati</taxon>
    </lineage>
</organism>
<dbReference type="Pfam" id="PF22621">
    <property type="entry name" value="CurL-like_PKS_C"/>
    <property type="match status" value="1"/>
</dbReference>
<feature type="active site" description="Proton donor; for dehydratase activity" evidence="4">
    <location>
        <position position="1562"/>
    </location>
</feature>
<evidence type="ECO:0000313" key="10">
    <source>
        <dbReference type="Proteomes" id="UP000037505"/>
    </source>
</evidence>
<evidence type="ECO:0000256" key="3">
    <source>
        <dbReference type="ARBA" id="ARBA00022679"/>
    </source>
</evidence>
<dbReference type="RefSeq" id="XP_015408075.1">
    <property type="nucleotide sequence ID" value="XM_015550360.1"/>
</dbReference>
<comment type="caution">
    <text evidence="9">The sequence shown here is derived from an EMBL/GenBank/DDBJ whole genome shotgun (WGS) entry which is preliminary data.</text>
</comment>
<dbReference type="InterPro" id="IPR036736">
    <property type="entry name" value="ACP-like_sf"/>
</dbReference>
<dbReference type="Pfam" id="PF00698">
    <property type="entry name" value="Acyl_transf_1"/>
    <property type="match status" value="1"/>
</dbReference>
<dbReference type="Gene3D" id="3.40.366.10">
    <property type="entry name" value="Malonyl-Coenzyme A Acyl Carrier Protein, domain 2"/>
    <property type="match status" value="1"/>
</dbReference>
<dbReference type="Pfam" id="PF00550">
    <property type="entry name" value="PP-binding"/>
    <property type="match status" value="1"/>
</dbReference>
<dbReference type="Gene3D" id="3.10.129.110">
    <property type="entry name" value="Polyketide synthase dehydratase"/>
    <property type="match status" value="1"/>
</dbReference>
<dbReference type="GO" id="GO:0004312">
    <property type="term" value="F:fatty acid synthase activity"/>
    <property type="evidence" value="ECO:0007669"/>
    <property type="project" value="TreeGrafter"/>
</dbReference>
<sequence>MWPKKDAYVKDQRHSSGWRAKALNSWNSESTARLSIDPNVLIPKSMQILYFSNKFPPDDLSDLFRRLRLHSKCPNHVILARVLEEVTDVVREEITGLPAELRSLLPPFKSILDLAESFNWHQGPLSGTFECVFLVLVPICLFVGNYENRPDEFVFGRNTSLFTGLGLGFLAATAIVASPSLCSVPATAAELVRIAMRTGLLIHQRSQDLESQSLDGALQSWASIVKGMNEVAVRDGIYEYNTSTGTAQPSSIYISVVEPDGSVFINGPPSRLRKFFSTPGKVQSAAHAPLPVYGGPCHAPHLYDRSHSAWVVKPCRPEVLSRNLSHTAHLLSMADGNPLKANTVLELFESATYILLTSIIRWGAVVDAITASSSLWKDTEVHLNMLRPSPIVDGLVSAIQKSHPSCTAHVVDLGEWIFDDTRLTPYSGHEKIAVVGMSCRLPGGAEDLELFWDLLREGRDVHQKVPADRYDVDSHTDITGKRPNTSHTPFGCFVDSPGLFDASFFDMSPREAGQTDPTHRLALLTAYEALEQSGYVPDRTRSTRRERVSTIYGQCSDDYRECNAGQDIDMYFIPGNYRAFAPGRISYFFKFSGPSFNIDTACSASLAAVQIACSVLSRGEADMVVAGGLNILTGSDSFAGLSKGYFLSKTGNCQVFDDAADGYCRGDGIGSIILKRLSDAQQDNDHILGLILGSATNHSSNAISITHPHAPTQADLYRSLLRQAGVRPQDVDLVEMHGTGTQAGDAAEIESVTKVFSPAVPQRPQPLRISSVKANVGHGEAAAGITALIKALLTFQHNEIPPQVCLKTILNSKFPDLRQLNVHIPKEVIPWPPFPGRKRYIMVNNFSAAGGNTSLLLEEPPARPRPQGCPQRRFVVSVSAKSTMSLMKNLERLLAFLKQDPLVDLASLAYTTTARRVHHKYRIVVHGDSVQEIVKSLEQHLCNAMAQCAIQKAPIVGFVFSGQGSFYQGVGRQLFQEYPPYRKEIRRLNEICAFHGFDSILPAITSRSSDPLEISPFVAQLVTVCVQIALCRLWRSLGAVPNVVIGASLGEYAALYAAGTLSASDAIYLVGQRAWLMQDLCTINSHSMLAVKATVDEIRHTVRNNVYEIACINGPRDVTIAASVEEIKDIQQTLVSQGYRVANLNVPFAFHSSQMEPILEAYSRISQSVLFRNVKTALISPLLGEVIFDKKSFPPSYLCDSTRGTVRFADAMAKAQEMGLVDSKTVWVEIGVHQTYTGIMRANIPNLEVMVPSLRSDECNWHTLAVSMSALHSAGVLLDWNTWYQPFESELRLLNVPPYQWNLKNHWIQHSGDWLLLKDKRSRAENESFPIPAPPSLRTALVHQILEESFGADGGSIVIQSNMTDDDFFAVASGHRMSGRPLLSVFAYTDIALAMARYMFSRLKPRPQLPALEFGKVRVFRGLIPRKDRSKPQYVRMRMQADPTCSSMPLSLHRVLEDNSSEEELAIGVVTCGDSQSWRDEWAAYSHLLTSRIEALHQLADQGSASRVSKDLVYTLFKNVVDYGEHYRGIQSVVMYGLEAVADVILSPSQDSRWTAPPHHIDPMTHVGGLILNAGPATDHTSTIYVMDGWESMQFSDALVAGEMYRSYVKMNPANDNSGCYSGDVYILHEDHVIGRVHEMTLRPLPRILMSRFFDPPDGQYGQTVQQDPSTAAPSTLQHTSSATNTESTQSQQDDSENTSLITPENEPKPPLSVPWPKANSQLVRDAIALIASETGVELDALTDETEFSAVGVDSLLSLVLVEKFALELNVDLKGSFFLETPTVGDLKIHLETNQMAAR</sequence>
<dbReference type="Gene3D" id="3.30.70.3290">
    <property type="match status" value="1"/>
</dbReference>
<keyword evidence="10" id="KW-1185">Reference proteome</keyword>
<dbReference type="InterPro" id="IPR042104">
    <property type="entry name" value="PKS_dehydratase_sf"/>
</dbReference>
<dbReference type="PANTHER" id="PTHR43775">
    <property type="entry name" value="FATTY ACID SYNTHASE"/>
    <property type="match status" value="1"/>
</dbReference>
<dbReference type="FunFam" id="1.10.1200.10:FF:000011">
    <property type="entry name" value="Sterigmatocystin biosynthesis polyketide synthase"/>
    <property type="match status" value="1"/>
</dbReference>
<reference evidence="9 10" key="1">
    <citation type="submission" date="2014-06" db="EMBL/GenBank/DDBJ databases">
        <title>The Genome of the Aflatoxigenic Filamentous Fungus Aspergillus nomius.</title>
        <authorList>
            <person name="Moore M.G."/>
            <person name="Shannon B.M."/>
            <person name="Brian M.M."/>
        </authorList>
    </citation>
    <scope>NUCLEOTIDE SEQUENCE [LARGE SCALE GENOMIC DNA]</scope>
    <source>
        <strain evidence="9 10">NRRL 13137</strain>
    </source>
</reference>
<name>A0A0L1J5Y5_ASPN3</name>
<dbReference type="Pfam" id="PF16073">
    <property type="entry name" value="SAT"/>
    <property type="match status" value="1"/>
</dbReference>
<feature type="region of interest" description="Disordered" evidence="5">
    <location>
        <begin position="1659"/>
        <end position="1715"/>
    </location>
</feature>
<dbReference type="GeneID" id="26806907"/>
<protein>
    <submittedName>
        <fullName evidence="9">Putative polyketide synthase</fullName>
    </submittedName>
</protein>
<dbReference type="Pfam" id="PF00109">
    <property type="entry name" value="ketoacyl-synt"/>
    <property type="match status" value="1"/>
</dbReference>
<dbReference type="InterPro" id="IPR016039">
    <property type="entry name" value="Thiolase-like"/>
</dbReference>
<dbReference type="InterPro" id="IPR016035">
    <property type="entry name" value="Acyl_Trfase/lysoPLipase"/>
</dbReference>
<proteinExistence type="predicted"/>
<dbReference type="InterPro" id="IPR014030">
    <property type="entry name" value="Ketoacyl_synth_N"/>
</dbReference>
<feature type="domain" description="Ketosynthase family 3 (KS3)" evidence="7">
    <location>
        <begin position="429"/>
        <end position="859"/>
    </location>
</feature>
<dbReference type="PROSITE" id="PS52019">
    <property type="entry name" value="PKS_MFAS_DH"/>
    <property type="match status" value="1"/>
</dbReference>
<dbReference type="SUPFAM" id="SSF52151">
    <property type="entry name" value="FabD/lysophospholipase-like"/>
    <property type="match status" value="1"/>
</dbReference>
<evidence type="ECO:0000313" key="9">
    <source>
        <dbReference type="EMBL" id="KNG87152.1"/>
    </source>
</evidence>
<evidence type="ECO:0000259" key="7">
    <source>
        <dbReference type="PROSITE" id="PS52004"/>
    </source>
</evidence>
<dbReference type="InterPro" id="IPR018201">
    <property type="entry name" value="Ketoacyl_synth_AS"/>
</dbReference>
<dbReference type="STRING" id="1509407.A0A0L1J5Y5"/>
<dbReference type="InterPro" id="IPR014043">
    <property type="entry name" value="Acyl_transferase_dom"/>
</dbReference>
<keyword evidence="1" id="KW-0596">Phosphopantetheine</keyword>
<evidence type="ECO:0000256" key="5">
    <source>
        <dbReference type="SAM" id="MobiDB-lite"/>
    </source>
</evidence>
<feature type="domain" description="Carrier" evidence="6">
    <location>
        <begin position="1718"/>
        <end position="1795"/>
    </location>
</feature>
<dbReference type="OrthoDB" id="329835at2759"/>
<feature type="region of interest" description="N-terminal hotdog fold" evidence="4">
    <location>
        <begin position="1343"/>
        <end position="1477"/>
    </location>
</feature>
<feature type="region of interest" description="C-terminal hotdog fold" evidence="4">
    <location>
        <begin position="1504"/>
        <end position="1651"/>
    </location>
</feature>
<feature type="active site" description="Proton acceptor; for dehydratase activity" evidence="4">
    <location>
        <position position="1375"/>
    </location>
</feature>
<dbReference type="InterPro" id="IPR049900">
    <property type="entry name" value="PKS_mFAS_DH"/>
</dbReference>
<dbReference type="InterPro" id="IPR014031">
    <property type="entry name" value="Ketoacyl_synth_C"/>
</dbReference>
<dbReference type="InterPro" id="IPR001227">
    <property type="entry name" value="Ac_transferase_dom_sf"/>
</dbReference>
<dbReference type="InterPro" id="IPR050091">
    <property type="entry name" value="PKS_NRPS_Biosynth_Enz"/>
</dbReference>
<dbReference type="EMBL" id="JNOM01000090">
    <property type="protein sequence ID" value="KNG87152.1"/>
    <property type="molecule type" value="Genomic_DNA"/>
</dbReference>
<keyword evidence="3" id="KW-0808">Transferase</keyword>
<dbReference type="Proteomes" id="UP000037505">
    <property type="component" value="Unassembled WGS sequence"/>
</dbReference>
<dbReference type="PROSITE" id="PS50075">
    <property type="entry name" value="CARRIER"/>
    <property type="match status" value="1"/>
</dbReference>
<dbReference type="Gene3D" id="3.40.47.10">
    <property type="match status" value="1"/>
</dbReference>
<evidence type="ECO:0000259" key="6">
    <source>
        <dbReference type="PROSITE" id="PS50075"/>
    </source>
</evidence>
<dbReference type="NCBIfam" id="TIGR04532">
    <property type="entry name" value="PT_fungal_PKS"/>
    <property type="match status" value="1"/>
</dbReference>
<dbReference type="InterPro" id="IPR016036">
    <property type="entry name" value="Malonyl_transacylase_ACP-bd"/>
</dbReference>
<evidence type="ECO:0000259" key="8">
    <source>
        <dbReference type="PROSITE" id="PS52019"/>
    </source>
</evidence>
<dbReference type="PANTHER" id="PTHR43775:SF37">
    <property type="entry name" value="SI:DKEY-61P9.11"/>
    <property type="match status" value="1"/>
</dbReference>
<evidence type="ECO:0000256" key="1">
    <source>
        <dbReference type="ARBA" id="ARBA00022450"/>
    </source>
</evidence>
<dbReference type="SUPFAM" id="SSF55048">
    <property type="entry name" value="Probable ACP-binding domain of malonyl-CoA ACP transacylase"/>
    <property type="match status" value="1"/>
</dbReference>
<feature type="compositionally biased region" description="Polar residues" evidence="5">
    <location>
        <begin position="1661"/>
        <end position="1703"/>
    </location>
</feature>
<dbReference type="CDD" id="cd00833">
    <property type="entry name" value="PKS"/>
    <property type="match status" value="1"/>
</dbReference>
<gene>
    <name evidence="9" type="ORF">ANOM_005103</name>
</gene>